<evidence type="ECO:0000313" key="2">
    <source>
        <dbReference type="Proteomes" id="UP001303647"/>
    </source>
</evidence>
<reference evidence="1" key="1">
    <citation type="journal article" date="2023" name="Mol. Phylogenet. Evol.">
        <title>Genome-scale phylogeny and comparative genomics of the fungal order Sordariales.</title>
        <authorList>
            <person name="Hensen N."/>
            <person name="Bonometti L."/>
            <person name="Westerberg I."/>
            <person name="Brannstrom I.O."/>
            <person name="Guillou S."/>
            <person name="Cros-Aarteil S."/>
            <person name="Calhoun S."/>
            <person name="Haridas S."/>
            <person name="Kuo A."/>
            <person name="Mondo S."/>
            <person name="Pangilinan J."/>
            <person name="Riley R."/>
            <person name="LaButti K."/>
            <person name="Andreopoulos B."/>
            <person name="Lipzen A."/>
            <person name="Chen C."/>
            <person name="Yan M."/>
            <person name="Daum C."/>
            <person name="Ng V."/>
            <person name="Clum A."/>
            <person name="Steindorff A."/>
            <person name="Ohm R.A."/>
            <person name="Martin F."/>
            <person name="Silar P."/>
            <person name="Natvig D.O."/>
            <person name="Lalanne C."/>
            <person name="Gautier V."/>
            <person name="Ament-Velasquez S.L."/>
            <person name="Kruys A."/>
            <person name="Hutchinson M.I."/>
            <person name="Powell A.J."/>
            <person name="Barry K."/>
            <person name="Miller A.N."/>
            <person name="Grigoriev I.V."/>
            <person name="Debuchy R."/>
            <person name="Gladieux P."/>
            <person name="Hiltunen Thoren M."/>
            <person name="Johannesson H."/>
        </authorList>
    </citation>
    <scope>NUCLEOTIDE SEQUENCE</scope>
    <source>
        <strain evidence="1">CBS 359.72</strain>
    </source>
</reference>
<dbReference type="AlphaFoldDB" id="A0AAN7CNK2"/>
<proteinExistence type="predicted"/>
<reference evidence="1" key="2">
    <citation type="submission" date="2023-05" db="EMBL/GenBank/DDBJ databases">
        <authorList>
            <consortium name="Lawrence Berkeley National Laboratory"/>
            <person name="Steindorff A."/>
            <person name="Hensen N."/>
            <person name="Bonometti L."/>
            <person name="Westerberg I."/>
            <person name="Brannstrom I.O."/>
            <person name="Guillou S."/>
            <person name="Cros-Aarteil S."/>
            <person name="Calhoun S."/>
            <person name="Haridas S."/>
            <person name="Kuo A."/>
            <person name="Mondo S."/>
            <person name="Pangilinan J."/>
            <person name="Riley R."/>
            <person name="Labutti K."/>
            <person name="Andreopoulos B."/>
            <person name="Lipzen A."/>
            <person name="Chen C."/>
            <person name="Yanf M."/>
            <person name="Daum C."/>
            <person name="Ng V."/>
            <person name="Clum A."/>
            <person name="Ohm R."/>
            <person name="Martin F."/>
            <person name="Silar P."/>
            <person name="Natvig D."/>
            <person name="Lalanne C."/>
            <person name="Gautier V."/>
            <person name="Ament-Velasquez S.L."/>
            <person name="Kruys A."/>
            <person name="Hutchinson M.I."/>
            <person name="Powell A.J."/>
            <person name="Barry K."/>
            <person name="Miller A.N."/>
            <person name="Grigoriev I.V."/>
            <person name="Debuchy R."/>
            <person name="Gladieux P."/>
            <person name="Thoren M.H."/>
            <person name="Johannesson H."/>
        </authorList>
    </citation>
    <scope>NUCLEOTIDE SEQUENCE</scope>
    <source>
        <strain evidence="1">CBS 359.72</strain>
    </source>
</reference>
<dbReference type="EMBL" id="MU857701">
    <property type="protein sequence ID" value="KAK4245421.1"/>
    <property type="molecule type" value="Genomic_DNA"/>
</dbReference>
<gene>
    <name evidence="1" type="ORF">C7999DRAFT_34184</name>
</gene>
<name>A0AAN7CNK2_9PEZI</name>
<keyword evidence="2" id="KW-1185">Reference proteome</keyword>
<dbReference type="Proteomes" id="UP001303647">
    <property type="component" value="Unassembled WGS sequence"/>
</dbReference>
<protein>
    <submittedName>
        <fullName evidence="1">Uncharacterized protein</fullName>
    </submittedName>
</protein>
<sequence>MAALFAEITPPINPYRVYHIAGPRTRKTPQTLPRNLRNPELPNSHLNLDHLLCQSTTHAHGARDLGCEHVTVAWDSFSYSQVSIRNDERLWRRALDHLFPSPESGAMLNELHFVKSESVNGCAQNLRLQSDFRISNNPHVVRQRTAYSDPSRCHPHVTDSEKYAIADHKFHNYERSQDAWPSTTITAHMAPNRLQWGSNRCASGAPAANLPLGPVSTDVGNLTTDQQGKTLLFSNVSLAGGTEDEAHLTYFSEVAAALLLMAYILPALVDCQWAWRKPSPELGWSQHGTLSI</sequence>
<accession>A0AAN7CNK2</accession>
<organism evidence="1 2">
    <name type="scientific">Corynascus novoguineensis</name>
    <dbReference type="NCBI Taxonomy" id="1126955"/>
    <lineage>
        <taxon>Eukaryota</taxon>
        <taxon>Fungi</taxon>
        <taxon>Dikarya</taxon>
        <taxon>Ascomycota</taxon>
        <taxon>Pezizomycotina</taxon>
        <taxon>Sordariomycetes</taxon>
        <taxon>Sordariomycetidae</taxon>
        <taxon>Sordariales</taxon>
        <taxon>Chaetomiaceae</taxon>
        <taxon>Corynascus</taxon>
    </lineage>
</organism>
<comment type="caution">
    <text evidence="1">The sequence shown here is derived from an EMBL/GenBank/DDBJ whole genome shotgun (WGS) entry which is preliminary data.</text>
</comment>
<evidence type="ECO:0000313" key="1">
    <source>
        <dbReference type="EMBL" id="KAK4245421.1"/>
    </source>
</evidence>